<evidence type="ECO:0000256" key="1">
    <source>
        <dbReference type="ARBA" id="ARBA00022701"/>
    </source>
</evidence>
<dbReference type="PANTHER" id="PTHR47968:SF36">
    <property type="entry name" value="KINESIN HEAVY CHAIN ISOFORM X1"/>
    <property type="match status" value="1"/>
</dbReference>
<dbReference type="GO" id="GO:0005524">
    <property type="term" value="F:ATP binding"/>
    <property type="evidence" value="ECO:0007669"/>
    <property type="project" value="UniProtKB-UniRule"/>
</dbReference>
<dbReference type="OrthoDB" id="313294at2759"/>
<comment type="similarity">
    <text evidence="4">Belongs to the TRAFAC class myosin-kinesin ATPase superfamily. Kinesin family.</text>
</comment>
<dbReference type="PROSITE" id="PS50067">
    <property type="entry name" value="KINESIN_MOTOR_2"/>
    <property type="match status" value="1"/>
</dbReference>
<dbReference type="SUPFAM" id="SSF52540">
    <property type="entry name" value="P-loop containing nucleoside triphosphate hydrolases"/>
    <property type="match status" value="1"/>
</dbReference>
<feature type="coiled-coil region" evidence="5">
    <location>
        <begin position="463"/>
        <end position="497"/>
    </location>
</feature>
<feature type="coiled-coil region" evidence="5">
    <location>
        <begin position="533"/>
        <end position="567"/>
    </location>
</feature>
<dbReference type="GO" id="GO:0008017">
    <property type="term" value="F:microtubule binding"/>
    <property type="evidence" value="ECO:0007669"/>
    <property type="project" value="InterPro"/>
</dbReference>
<dbReference type="Proteomes" id="UP000008983">
    <property type="component" value="Unassembled WGS sequence"/>
</dbReference>
<reference evidence="7 8" key="1">
    <citation type="submission" date="2011-07" db="EMBL/GenBank/DDBJ databases">
        <authorList>
            <person name="Coyne R."/>
            <person name="Brami D."/>
            <person name="Johnson J."/>
            <person name="Hostetler J."/>
            <person name="Hannick L."/>
            <person name="Clark T."/>
            <person name="Cassidy-Hanley D."/>
            <person name="Inman J."/>
        </authorList>
    </citation>
    <scope>NUCLEOTIDE SEQUENCE [LARGE SCALE GENOMIC DNA]</scope>
    <source>
        <strain evidence="7 8">G5</strain>
    </source>
</reference>
<dbReference type="RefSeq" id="XP_004030115.1">
    <property type="nucleotide sequence ID" value="XM_004030067.1"/>
</dbReference>
<dbReference type="AlphaFoldDB" id="G0R0W8"/>
<dbReference type="EC" id="3.1.11.5" evidence="7"/>
<dbReference type="InterPro" id="IPR001752">
    <property type="entry name" value="Kinesin_motor_dom"/>
</dbReference>
<evidence type="ECO:0000256" key="5">
    <source>
        <dbReference type="SAM" id="Coils"/>
    </source>
</evidence>
<feature type="domain" description="Kinesin motor" evidence="6">
    <location>
        <begin position="17"/>
        <end position="342"/>
    </location>
</feature>
<evidence type="ECO:0000313" key="7">
    <source>
        <dbReference type="EMBL" id="EGR28879.1"/>
    </source>
</evidence>
<dbReference type="Gene3D" id="3.40.850.10">
    <property type="entry name" value="Kinesin motor domain"/>
    <property type="match status" value="1"/>
</dbReference>
<dbReference type="InterPro" id="IPR027640">
    <property type="entry name" value="Kinesin-like_fam"/>
</dbReference>
<feature type="binding site" evidence="4">
    <location>
        <begin position="100"/>
        <end position="107"/>
    </location>
    <ligand>
        <name>ATP</name>
        <dbReference type="ChEBI" id="CHEBI:30616"/>
    </ligand>
</feature>
<dbReference type="GO" id="GO:0007018">
    <property type="term" value="P:microtubule-based movement"/>
    <property type="evidence" value="ECO:0007669"/>
    <property type="project" value="InterPro"/>
</dbReference>
<keyword evidence="8" id="KW-1185">Reference proteome</keyword>
<dbReference type="InParanoid" id="G0R0W8"/>
<proteinExistence type="inferred from homology"/>
<keyword evidence="4" id="KW-0067">ATP-binding</keyword>
<dbReference type="Pfam" id="PF00225">
    <property type="entry name" value="Kinesin"/>
    <property type="match status" value="1"/>
</dbReference>
<organism evidence="7 8">
    <name type="scientific">Ichthyophthirius multifiliis</name>
    <name type="common">White spot disease agent</name>
    <name type="synonym">Ich</name>
    <dbReference type="NCBI Taxonomy" id="5932"/>
    <lineage>
        <taxon>Eukaryota</taxon>
        <taxon>Sar</taxon>
        <taxon>Alveolata</taxon>
        <taxon>Ciliophora</taxon>
        <taxon>Intramacronucleata</taxon>
        <taxon>Oligohymenophorea</taxon>
        <taxon>Hymenostomatida</taxon>
        <taxon>Ophryoglenina</taxon>
        <taxon>Ichthyophthirius</taxon>
    </lineage>
</organism>
<keyword evidence="1" id="KW-0493">Microtubule</keyword>
<keyword evidence="7" id="KW-0378">Hydrolase</keyword>
<dbReference type="SMART" id="SM00129">
    <property type="entry name" value="KISc"/>
    <property type="match status" value="1"/>
</dbReference>
<name>G0R0W8_ICHMU</name>
<accession>G0R0W8</accession>
<keyword evidence="2 5" id="KW-0175">Coiled coil</keyword>
<dbReference type="InterPro" id="IPR027417">
    <property type="entry name" value="P-loop_NTPase"/>
</dbReference>
<keyword evidence="3 4" id="KW-0505">Motor protein</keyword>
<dbReference type="PRINTS" id="PR00380">
    <property type="entry name" value="KINESINHEAVY"/>
</dbReference>
<dbReference type="GO" id="GO:0003777">
    <property type="term" value="F:microtubule motor activity"/>
    <property type="evidence" value="ECO:0007669"/>
    <property type="project" value="InterPro"/>
</dbReference>
<dbReference type="PANTHER" id="PTHR47968">
    <property type="entry name" value="CENTROMERE PROTEIN E"/>
    <property type="match status" value="1"/>
</dbReference>
<sequence>MNSDKRKSSTNQQENGNVKTYVRFRPNNQAEVDLNMNGLGYNAIEIINSQSVKIVNDTQVYMLDKIFPFESTQENIYQEIAVQVVNDVLIGYNGTIFAYGVSGSGKSFTMFGNIDDQKQQGIIPRMCDQLFDYVNNDETDAEYIIKCSMLEIYKENLHDSLNIIQDEKVELKIKENPQKGIFIQGLTQKLIQDENELIDVINFGYNNRQTRSTKLNEYSSRSHTIFMVQICQKFPNGAEKNGKLNLIDLAGCEKVSKSGVVGEGLEEAIKINLSLTCLGKVIHSLTTGQEHIPYRDSKLTRILQESLGGNYKTSLIVTCSMHSKFIDDTISSLKFATRAKTIKNHFKVNFTHSAESLKQTIELLKQELVQYKSIYQNFRKVVGDIRVDLDQIPSQAKCNKIENIKSELDALLEIQNKISLISSQVGNSQITPVNIQGSGLGSDLGLQDNGFFRMGGDLLQAKLKIKEDIINTQKQNITDLEEKYKQLEIEFLQSKQQSIIIQNQLSEALNEKNSLYTLHSKEVNKNSFNKFQLEILQKQIQKLIDQIYKLEQSNQQLLNEKKNLCDQKFDDLLKTKLNLSEIKLADYFNNNMKLNFSAINTDIQKVRNFSLDVIDDNVLVDDNDGNNSETYSLKQFEENNDKLIKSFEYNQNAENIKKLLEFPQKIEEAMSKEQISPEFFTYSKLKFTKDVKRFRMEVYCTYKKNIGYLIYRS</sequence>
<dbReference type="EMBL" id="GL984205">
    <property type="protein sequence ID" value="EGR28879.1"/>
    <property type="molecule type" value="Genomic_DNA"/>
</dbReference>
<dbReference type="STRING" id="857967.G0R0W8"/>
<evidence type="ECO:0000256" key="2">
    <source>
        <dbReference type="ARBA" id="ARBA00023054"/>
    </source>
</evidence>
<evidence type="ECO:0000256" key="4">
    <source>
        <dbReference type="PROSITE-ProRule" id="PRU00283"/>
    </source>
</evidence>
<evidence type="ECO:0000313" key="8">
    <source>
        <dbReference type="Proteomes" id="UP000008983"/>
    </source>
</evidence>
<evidence type="ECO:0000259" key="6">
    <source>
        <dbReference type="PROSITE" id="PS50067"/>
    </source>
</evidence>
<dbReference type="GO" id="GO:0005874">
    <property type="term" value="C:microtubule"/>
    <property type="evidence" value="ECO:0007669"/>
    <property type="project" value="UniProtKB-KW"/>
</dbReference>
<keyword evidence="4" id="KW-0547">Nucleotide-binding</keyword>
<dbReference type="GeneID" id="14904966"/>
<evidence type="ECO:0000256" key="3">
    <source>
        <dbReference type="ARBA" id="ARBA00023175"/>
    </source>
</evidence>
<dbReference type="GO" id="GO:0008854">
    <property type="term" value="F:exodeoxyribonuclease V activity"/>
    <property type="evidence" value="ECO:0007669"/>
    <property type="project" value="UniProtKB-EC"/>
</dbReference>
<gene>
    <name evidence="7" type="ORF">IMG5_167320</name>
</gene>
<dbReference type="eggNOG" id="KOG0240">
    <property type="taxonomic scope" value="Eukaryota"/>
</dbReference>
<protein>
    <submittedName>
        <fullName evidence="7">Kinesin motor domain protein</fullName>
        <ecNumber evidence="7">3.1.11.5</ecNumber>
    </submittedName>
</protein>
<dbReference type="InterPro" id="IPR036961">
    <property type="entry name" value="Kinesin_motor_dom_sf"/>
</dbReference>